<dbReference type="Proteomes" id="UP000313390">
    <property type="component" value="Unassembled WGS sequence"/>
</dbReference>
<organism evidence="1 2">
    <name type="scientific">Brucella pecoris</name>
    <dbReference type="NCBI Taxonomy" id="867683"/>
    <lineage>
        <taxon>Bacteria</taxon>
        <taxon>Pseudomonadati</taxon>
        <taxon>Pseudomonadota</taxon>
        <taxon>Alphaproteobacteria</taxon>
        <taxon>Hyphomicrobiales</taxon>
        <taxon>Brucellaceae</taxon>
        <taxon>Brucella/Ochrobactrum group</taxon>
        <taxon>Brucella</taxon>
    </lineage>
</organism>
<name>A0A5C5CMZ0_9HYPH</name>
<comment type="caution">
    <text evidence="1">The sequence shown here is derived from an EMBL/GenBank/DDBJ whole genome shotgun (WGS) entry which is preliminary data.</text>
</comment>
<gene>
    <name evidence="1" type="ORF">FIB18_09355</name>
</gene>
<protein>
    <submittedName>
        <fullName evidence="1">Uncharacterized protein</fullName>
    </submittedName>
</protein>
<accession>A0A5C5CMZ0</accession>
<dbReference type="EMBL" id="VEWK01000004">
    <property type="protein sequence ID" value="TNV12743.1"/>
    <property type="molecule type" value="Genomic_DNA"/>
</dbReference>
<dbReference type="AlphaFoldDB" id="A0A5C5CMZ0"/>
<sequence length="65" mass="7536">MKKAAFGSPFLFAKAKSLRNISHNSANIPQDCYCDTLLRFVFLDELRRRVHMTAKVKNYSKELSQ</sequence>
<evidence type="ECO:0000313" key="2">
    <source>
        <dbReference type="Proteomes" id="UP000313390"/>
    </source>
</evidence>
<evidence type="ECO:0000313" key="1">
    <source>
        <dbReference type="EMBL" id="TNV12743.1"/>
    </source>
</evidence>
<reference evidence="1 2" key="1">
    <citation type="journal article" date="2011" name="Int. J. Syst. Evol. Microbiol.">
        <title>Ochrobactrum pecoris sp. nov., isolated from farm animals.</title>
        <authorList>
            <person name="Kampfer P."/>
            <person name="Huber B."/>
            <person name="Busse H.J."/>
            <person name="Scholz H.C."/>
            <person name="Tomaso H."/>
            <person name="Hotzel H."/>
            <person name="Melzer F."/>
        </authorList>
    </citation>
    <scope>NUCLEOTIDE SEQUENCE [LARGE SCALE GENOMIC DNA]</scope>
    <source>
        <strain evidence="1 2">08RB2639</strain>
    </source>
</reference>
<proteinExistence type="predicted"/>